<reference evidence="1 2" key="1">
    <citation type="submission" date="2024-02" db="EMBL/GenBank/DDBJ databases">
        <title>The Genome Sequence of Enterococcus sp. DIV0159.</title>
        <authorList>
            <person name="Earl A."/>
            <person name="Manson A."/>
            <person name="Gilmore M."/>
            <person name="Sanders J."/>
            <person name="Shea T."/>
            <person name="Howe W."/>
            <person name="Livny J."/>
            <person name="Cuomo C."/>
            <person name="Neafsey D."/>
            <person name="Birren B."/>
        </authorList>
    </citation>
    <scope>NUCLEOTIDE SEQUENCE [LARGE SCALE GENOMIC DNA]</scope>
    <source>
        <strain evidence="1 2">665A</strain>
    </source>
</reference>
<accession>A0ABV0ETI1</accession>
<dbReference type="EMBL" id="JAFREL020000003">
    <property type="protein sequence ID" value="MEO1771961.1"/>
    <property type="molecule type" value="Genomic_DNA"/>
</dbReference>
<gene>
    <name evidence="1" type="ORF">JZO67_003943</name>
</gene>
<name>A0ABV0ETI1_9ENTE</name>
<keyword evidence="2" id="KW-1185">Reference proteome</keyword>
<evidence type="ECO:0000313" key="2">
    <source>
        <dbReference type="Proteomes" id="UP000664357"/>
    </source>
</evidence>
<organism evidence="1 2">
    <name type="scientific">Candidatus Enterococcus ferrettii</name>
    <dbReference type="NCBI Taxonomy" id="2815324"/>
    <lineage>
        <taxon>Bacteria</taxon>
        <taxon>Bacillati</taxon>
        <taxon>Bacillota</taxon>
        <taxon>Bacilli</taxon>
        <taxon>Lactobacillales</taxon>
        <taxon>Enterococcaceae</taxon>
        <taxon>Enterococcus</taxon>
    </lineage>
</organism>
<proteinExistence type="predicted"/>
<protein>
    <submittedName>
        <fullName evidence="1">Uncharacterized protein</fullName>
    </submittedName>
</protein>
<comment type="caution">
    <text evidence="1">The sequence shown here is derived from an EMBL/GenBank/DDBJ whole genome shotgun (WGS) entry which is preliminary data.</text>
</comment>
<sequence length="63" mass="7268">MMKESTESVPILEKVSLVLISVNAVIQSTILRPLICLYDIDLRLFITTIHYKPVLYHRKLLKG</sequence>
<evidence type="ECO:0000313" key="1">
    <source>
        <dbReference type="EMBL" id="MEO1771961.1"/>
    </source>
</evidence>
<dbReference type="Proteomes" id="UP000664357">
    <property type="component" value="Unassembled WGS sequence"/>
</dbReference>